<evidence type="ECO:0000256" key="1">
    <source>
        <dbReference type="ARBA" id="ARBA00007867"/>
    </source>
</evidence>
<dbReference type="InterPro" id="IPR029063">
    <property type="entry name" value="SAM-dependent_MTases_sf"/>
</dbReference>
<comment type="similarity">
    <text evidence="1">Belongs to the spermidine/spermine synthase family.</text>
</comment>
<evidence type="ECO:0000313" key="3">
    <source>
        <dbReference type="EMBL" id="CAH1788494.1"/>
    </source>
</evidence>
<accession>A0A8J1Y4T9</accession>
<keyword evidence="2" id="KW-0808">Transferase</keyword>
<dbReference type="GO" id="GO:0006597">
    <property type="term" value="P:spermine biosynthetic process"/>
    <property type="evidence" value="ECO:0007669"/>
    <property type="project" value="InterPro"/>
</dbReference>
<name>A0A8J1Y4T9_OWEFU</name>
<dbReference type="InterPro" id="IPR040900">
    <property type="entry name" value="SpmSyn_N"/>
</dbReference>
<dbReference type="Pfam" id="PF17284">
    <property type="entry name" value="Spermine_synt_N"/>
    <property type="match status" value="1"/>
</dbReference>
<dbReference type="Proteomes" id="UP000749559">
    <property type="component" value="Unassembled WGS sequence"/>
</dbReference>
<dbReference type="Gene3D" id="3.30.160.110">
    <property type="entry name" value="Siroheme synthase, domain 2"/>
    <property type="match status" value="1"/>
</dbReference>
<protein>
    <submittedName>
        <fullName evidence="3">Uncharacterized protein</fullName>
    </submittedName>
</protein>
<dbReference type="EMBL" id="CAIIXF020000007">
    <property type="protein sequence ID" value="CAH1788494.1"/>
    <property type="molecule type" value="Genomic_DNA"/>
</dbReference>
<dbReference type="OrthoDB" id="5953636at2759"/>
<dbReference type="InterPro" id="IPR037163">
    <property type="entry name" value="Spermidine_synt_N_sf"/>
</dbReference>
<organism evidence="3 4">
    <name type="scientific">Owenia fusiformis</name>
    <name type="common">Polychaete worm</name>
    <dbReference type="NCBI Taxonomy" id="6347"/>
    <lineage>
        <taxon>Eukaryota</taxon>
        <taxon>Metazoa</taxon>
        <taxon>Spiralia</taxon>
        <taxon>Lophotrochozoa</taxon>
        <taxon>Annelida</taxon>
        <taxon>Polychaeta</taxon>
        <taxon>Sedentaria</taxon>
        <taxon>Canalipalpata</taxon>
        <taxon>Sabellida</taxon>
        <taxon>Oweniida</taxon>
        <taxon>Oweniidae</taxon>
        <taxon>Owenia</taxon>
    </lineage>
</organism>
<keyword evidence="4" id="KW-1185">Reference proteome</keyword>
<dbReference type="InterPro" id="IPR035246">
    <property type="entry name" value="Spermidine_synt_N"/>
</dbReference>
<dbReference type="InterPro" id="IPR030373">
    <property type="entry name" value="PABS_CS"/>
</dbReference>
<dbReference type="PANTHER" id="PTHR46315">
    <property type="entry name" value="SPERMINE SYNTHASE"/>
    <property type="match status" value="1"/>
</dbReference>
<dbReference type="Pfam" id="PF17950">
    <property type="entry name" value="SpmSyn_N"/>
    <property type="match status" value="1"/>
</dbReference>
<proteinExistence type="inferred from homology"/>
<dbReference type="Pfam" id="PF01564">
    <property type="entry name" value="Spermine_synth"/>
    <property type="match status" value="1"/>
</dbReference>
<dbReference type="PANTHER" id="PTHR46315:SF1">
    <property type="entry name" value="SPERMINE SYNTHASE"/>
    <property type="match status" value="1"/>
</dbReference>
<sequence length="371" mass="42082">MTAETISLYVKVPPDSFTADQETENVLLGLGPLCLKGCMDNPTCVQLGTPGNKLYTFVNEEGSHASMRIYSHGLVTFDIQYLIQDGTSPYNMDYIRNLQSKIKQYLGTLTTEVNSLYTPIKRGGPVWPYTVAGDERLIEADYDAVVSNVDSRWQNILIMHSKEHGNVLRLDHDTMYGESDKIYIDTLCQLGRLDFKNKEILILGGGDGGIIHELQKENPKMITMAEIDEEVIKVCRKHLRSVCGDTMDTFIGPNYKILIKDCVDVLKQAIESGKKYDFVINDLTEFPVDKESKGFDYDFETASQVLEMSLQTIKDSGKYLARGNTKSAVEYREGFERDVRKLGATFTRRDVHVPSFYEVYSLYEIWKLSTT</sequence>
<reference evidence="3" key="1">
    <citation type="submission" date="2022-03" db="EMBL/GenBank/DDBJ databases">
        <authorList>
            <person name="Martin C."/>
        </authorList>
    </citation>
    <scope>NUCLEOTIDE SEQUENCE</scope>
</reference>
<evidence type="ECO:0000256" key="2">
    <source>
        <dbReference type="ARBA" id="ARBA00022679"/>
    </source>
</evidence>
<gene>
    <name evidence="3" type="ORF">OFUS_LOCUS14010</name>
</gene>
<dbReference type="AlphaFoldDB" id="A0A8J1Y4T9"/>
<dbReference type="GO" id="GO:0016768">
    <property type="term" value="F:spermine synthase activity"/>
    <property type="evidence" value="ECO:0007669"/>
    <property type="project" value="InterPro"/>
</dbReference>
<dbReference type="Gene3D" id="2.30.140.10">
    <property type="entry name" value="Spermidine synthase, tetramerisation domain"/>
    <property type="match status" value="1"/>
</dbReference>
<dbReference type="PROSITE" id="PS51006">
    <property type="entry name" value="PABS_2"/>
    <property type="match status" value="1"/>
</dbReference>
<evidence type="ECO:0000313" key="4">
    <source>
        <dbReference type="Proteomes" id="UP000749559"/>
    </source>
</evidence>
<comment type="caution">
    <text evidence="3">The sequence shown here is derived from an EMBL/GenBank/DDBJ whole genome shotgun (WGS) entry which is preliminary data.</text>
</comment>
<dbReference type="SUPFAM" id="SSF53335">
    <property type="entry name" value="S-adenosyl-L-methionine-dependent methyltransferases"/>
    <property type="match status" value="1"/>
</dbReference>
<dbReference type="InterPro" id="IPR015576">
    <property type="entry name" value="Spermine_synthase_animal"/>
</dbReference>
<dbReference type="Gene3D" id="3.40.50.150">
    <property type="entry name" value="Vaccinia Virus protein VP39"/>
    <property type="match status" value="1"/>
</dbReference>
<dbReference type="InterPro" id="IPR030374">
    <property type="entry name" value="PABS"/>
</dbReference>
<dbReference type="PROSITE" id="PS01330">
    <property type="entry name" value="PABS_1"/>
    <property type="match status" value="1"/>
</dbReference>